<evidence type="ECO:0000313" key="1">
    <source>
        <dbReference type="EMBL" id="MEV0706172.1"/>
    </source>
</evidence>
<organism evidence="1 2">
    <name type="scientific">Nocardia aurea</name>
    <dbReference type="NCBI Taxonomy" id="2144174"/>
    <lineage>
        <taxon>Bacteria</taxon>
        <taxon>Bacillati</taxon>
        <taxon>Actinomycetota</taxon>
        <taxon>Actinomycetes</taxon>
        <taxon>Mycobacteriales</taxon>
        <taxon>Nocardiaceae</taxon>
        <taxon>Nocardia</taxon>
    </lineage>
</organism>
<gene>
    <name evidence="1" type="ORF">AB0I48_01275</name>
</gene>
<dbReference type="RefSeq" id="WP_109523861.1">
    <property type="nucleotide sequence ID" value="NZ_JBEXKW010000004.1"/>
</dbReference>
<accession>A0ABV3FL76</accession>
<sequence length="125" mass="12997">MRPDEARGAGAGVYDAAAAGEFGMPEGSARRLEAACDALIEGLRQARAAGVELTEVSGFSELPSGKALARGFEDKGARYREVLAGLQEAALRLKAGYLAAANLFDEADAANRAALRIAADELDEL</sequence>
<evidence type="ECO:0008006" key="3">
    <source>
        <dbReference type="Google" id="ProtNLM"/>
    </source>
</evidence>
<keyword evidence="2" id="KW-1185">Reference proteome</keyword>
<comment type="caution">
    <text evidence="1">The sequence shown here is derived from an EMBL/GenBank/DDBJ whole genome shotgun (WGS) entry which is preliminary data.</text>
</comment>
<protein>
    <recommendedName>
        <fullName evidence="3">PE domain-containing protein</fullName>
    </recommendedName>
</protein>
<evidence type="ECO:0000313" key="2">
    <source>
        <dbReference type="Proteomes" id="UP001551695"/>
    </source>
</evidence>
<dbReference type="EMBL" id="JBFAKC010000001">
    <property type="protein sequence ID" value="MEV0706172.1"/>
    <property type="molecule type" value="Genomic_DNA"/>
</dbReference>
<reference evidence="1 2" key="1">
    <citation type="submission" date="2024-06" db="EMBL/GenBank/DDBJ databases">
        <title>The Natural Products Discovery Center: Release of the First 8490 Sequenced Strains for Exploring Actinobacteria Biosynthetic Diversity.</title>
        <authorList>
            <person name="Kalkreuter E."/>
            <person name="Kautsar S.A."/>
            <person name="Yang D."/>
            <person name="Bader C.D."/>
            <person name="Teijaro C.N."/>
            <person name="Fluegel L."/>
            <person name="Davis C.M."/>
            <person name="Simpson J.R."/>
            <person name="Lauterbach L."/>
            <person name="Steele A.D."/>
            <person name="Gui C."/>
            <person name="Meng S."/>
            <person name="Li G."/>
            <person name="Viehrig K."/>
            <person name="Ye F."/>
            <person name="Su P."/>
            <person name="Kiefer A.F."/>
            <person name="Nichols A."/>
            <person name="Cepeda A.J."/>
            <person name="Yan W."/>
            <person name="Fan B."/>
            <person name="Jiang Y."/>
            <person name="Adhikari A."/>
            <person name="Zheng C.-J."/>
            <person name="Schuster L."/>
            <person name="Cowan T.M."/>
            <person name="Smanski M.J."/>
            <person name="Chevrette M.G."/>
            <person name="De Carvalho L.P.S."/>
            <person name="Shen B."/>
        </authorList>
    </citation>
    <scope>NUCLEOTIDE SEQUENCE [LARGE SCALE GENOMIC DNA]</scope>
    <source>
        <strain evidence="1 2">NPDC050403</strain>
    </source>
</reference>
<name>A0ABV3FL76_9NOCA</name>
<dbReference type="Proteomes" id="UP001551695">
    <property type="component" value="Unassembled WGS sequence"/>
</dbReference>
<proteinExistence type="predicted"/>